<dbReference type="Proteomes" id="UP000037540">
    <property type="component" value="Unassembled WGS sequence"/>
</dbReference>
<name>A0A9Q1UXU2_CLOBO</name>
<dbReference type="AlphaFoldDB" id="A0A9Q1UXU2"/>
<accession>A0A9Q1UXU2</accession>
<reference evidence="1 2" key="1">
    <citation type="submission" date="2015-07" db="EMBL/GenBank/DDBJ databases">
        <title>Draft genome sequences of 17 French Clostridium botulinum group III.</title>
        <authorList>
            <person name="Woudstra C."/>
            <person name="Le Marechal C."/>
            <person name="Souillard R."/>
            <person name="Bayon-Auboyer M.-H."/>
            <person name="Dessouter D."/>
            <person name="Fach P."/>
        </authorList>
    </citation>
    <scope>NUCLEOTIDE SEQUENCE [LARGE SCALE GENOMIC DNA]</scope>
    <source>
        <strain evidence="1 2">12LNRI-CD</strain>
    </source>
</reference>
<evidence type="ECO:0000313" key="2">
    <source>
        <dbReference type="Proteomes" id="UP000037540"/>
    </source>
</evidence>
<dbReference type="OrthoDB" id="1625426at2"/>
<dbReference type="InterPro" id="IPR007499">
    <property type="entry name" value="ERF_bacteria_virus"/>
</dbReference>
<dbReference type="Pfam" id="PF04404">
    <property type="entry name" value="ERF"/>
    <property type="match status" value="1"/>
</dbReference>
<dbReference type="EMBL" id="LGVR01000045">
    <property type="protein sequence ID" value="KOA86633.1"/>
    <property type="molecule type" value="Genomic_DNA"/>
</dbReference>
<protein>
    <submittedName>
        <fullName evidence="1">Recombinase</fullName>
    </submittedName>
</protein>
<evidence type="ECO:0000313" key="1">
    <source>
        <dbReference type="EMBL" id="KOA86633.1"/>
    </source>
</evidence>
<comment type="caution">
    <text evidence="1">The sequence shown here is derived from an EMBL/GenBank/DDBJ whole genome shotgun (WGS) entry which is preliminary data.</text>
</comment>
<proteinExistence type="predicted"/>
<sequence length="198" mass="22146">MAVYEKLLKVQSELKAPKSQFNKFGNYAYRNCEDILESVKPLLLENKLSLMIADEILLVGDRYYIKATATIVDIETGDKESVSAFAREEENKKGMDASQLTGSTSSYARKYALNGLFCIDDTKDSDTTNTGSKTSNKTSSKKLSQAQLKRLYAIASAAGYDANVIKNQAIKKYNVQHLEDMTKTQYDELCAGYEKLKK</sequence>
<gene>
    <name evidence="1" type="ORF">ADU74_08320</name>
</gene>
<organism evidence="1 2">
    <name type="scientific">Clostridium botulinum</name>
    <dbReference type="NCBI Taxonomy" id="1491"/>
    <lineage>
        <taxon>Bacteria</taxon>
        <taxon>Bacillati</taxon>
        <taxon>Bacillota</taxon>
        <taxon>Clostridia</taxon>
        <taxon>Eubacteriales</taxon>
        <taxon>Clostridiaceae</taxon>
        <taxon>Clostridium</taxon>
    </lineage>
</organism>
<dbReference type="RefSeq" id="WP_013725403.1">
    <property type="nucleotide sequence ID" value="NZ_LGVO01000042.1"/>
</dbReference>